<keyword evidence="2" id="KW-0812">Transmembrane</keyword>
<dbReference type="EMBL" id="BAAFSF010000004">
    <property type="protein sequence ID" value="GAB1252381.1"/>
    <property type="molecule type" value="Genomic_DNA"/>
</dbReference>
<feature type="coiled-coil region" evidence="1">
    <location>
        <begin position="168"/>
        <end position="195"/>
    </location>
</feature>
<evidence type="ECO:0000259" key="3">
    <source>
        <dbReference type="Pfam" id="PF06580"/>
    </source>
</evidence>
<dbReference type="Pfam" id="PF06580">
    <property type="entry name" value="His_kinase"/>
    <property type="match status" value="1"/>
</dbReference>
<evidence type="ECO:0000256" key="1">
    <source>
        <dbReference type="SAM" id="Coils"/>
    </source>
</evidence>
<comment type="caution">
    <text evidence="4">The sequence shown here is derived from an EMBL/GenBank/DDBJ whole genome shotgun (WGS) entry which is preliminary data.</text>
</comment>
<feature type="transmembrane region" description="Helical" evidence="2">
    <location>
        <begin position="107"/>
        <end position="126"/>
    </location>
</feature>
<dbReference type="InterPro" id="IPR050640">
    <property type="entry name" value="Bact_2-comp_sensor_kinase"/>
</dbReference>
<protein>
    <submittedName>
        <fullName evidence="4">Histidine kinase</fullName>
    </submittedName>
</protein>
<gene>
    <name evidence="4" type="ORF">Tsumi_14870</name>
</gene>
<evidence type="ECO:0000313" key="5">
    <source>
        <dbReference type="Proteomes" id="UP001628220"/>
    </source>
</evidence>
<feature type="domain" description="Signal transduction histidine kinase internal region" evidence="3">
    <location>
        <begin position="189"/>
        <end position="261"/>
    </location>
</feature>
<dbReference type="PANTHER" id="PTHR34220:SF7">
    <property type="entry name" value="SENSOR HISTIDINE KINASE YPDA"/>
    <property type="match status" value="1"/>
</dbReference>
<proteinExistence type="predicted"/>
<keyword evidence="2" id="KW-1133">Transmembrane helix</keyword>
<dbReference type="Proteomes" id="UP001628220">
    <property type="component" value="Unassembled WGS sequence"/>
</dbReference>
<keyword evidence="4" id="KW-0418">Kinase</keyword>
<dbReference type="PANTHER" id="PTHR34220">
    <property type="entry name" value="SENSOR HISTIDINE KINASE YPDA"/>
    <property type="match status" value="1"/>
</dbReference>
<dbReference type="RefSeq" id="WP_411916135.1">
    <property type="nucleotide sequence ID" value="NZ_BAAFSF010000004.1"/>
</dbReference>
<dbReference type="GO" id="GO:0016301">
    <property type="term" value="F:kinase activity"/>
    <property type="evidence" value="ECO:0007669"/>
    <property type="project" value="UniProtKB-KW"/>
</dbReference>
<keyword evidence="5" id="KW-1185">Reference proteome</keyword>
<keyword evidence="1" id="KW-0175">Coiled coil</keyword>
<keyword evidence="2" id="KW-0472">Membrane</keyword>
<accession>A0ABQ0E3W9</accession>
<organism evidence="4 5">
    <name type="scientific">Porphyromonas miyakawae</name>
    <dbReference type="NCBI Taxonomy" id="3137470"/>
    <lineage>
        <taxon>Bacteria</taxon>
        <taxon>Pseudomonadati</taxon>
        <taxon>Bacteroidota</taxon>
        <taxon>Bacteroidia</taxon>
        <taxon>Bacteroidales</taxon>
        <taxon>Porphyromonadaceae</taxon>
        <taxon>Porphyromonas</taxon>
    </lineage>
</organism>
<name>A0ABQ0E3W9_9PORP</name>
<feature type="transmembrane region" description="Helical" evidence="2">
    <location>
        <begin position="146"/>
        <end position="166"/>
    </location>
</feature>
<evidence type="ECO:0000313" key="4">
    <source>
        <dbReference type="EMBL" id="GAB1252381.1"/>
    </source>
</evidence>
<keyword evidence="4" id="KW-0808">Transferase</keyword>
<reference evidence="4 5" key="1">
    <citation type="journal article" date="2025" name="Int. J. Syst. Evol. Microbiol.">
        <title>Desulfovibrio falkowii sp. nov., Porphyromonas miyakawae sp. nov., Mediterraneibacter flintii sp. nov. and Owariibacterium komagatae gen. nov., sp. nov., isolated from human faeces.</title>
        <authorList>
            <person name="Hamaguchi T."/>
            <person name="Ohara M."/>
            <person name="Hisatomi A."/>
            <person name="Sekiguchi K."/>
            <person name="Takeda J.I."/>
            <person name="Ueyama J."/>
            <person name="Ito M."/>
            <person name="Nishiwaki H."/>
            <person name="Ogi T."/>
            <person name="Hirayama M."/>
            <person name="Ohkuma M."/>
            <person name="Sakamoto M."/>
            <person name="Ohno K."/>
        </authorList>
    </citation>
    <scope>NUCLEOTIDE SEQUENCE [LARGE SCALE GENOMIC DNA]</scope>
    <source>
        <strain evidence="4 5">13CB11C</strain>
    </source>
</reference>
<sequence>MLRMKSINSMNIRELRRRRKQRFLFLNNTRKSVLITTLIMSLLLAAVILTSSVFYYGLLTPERTLKTGELLSYRTIVSLIVSVFYFYILLSVQLWAINRYSIQQYQLWLILLGLLGGMLLLSVKITEMQQRWFSNGLPLQMNMTVLYVKDVVIVFLTFLFSMTIFLMKQNHNKVVEVQDLEIENLQNRYTALKSQTDPHFLFNSLNTLNGLIGEDDQRAREYVQQLAQVFRHSMRNKMVVHLSEELDFAHSYLYLMCIRYFDCINVNFDIDPQYLDYYIIPSALQILLENAIKHNVATLKNPLSIDIRTTKDAIEVANKLQRRELHTIDTSSGVGLENLMEQYRLIFNKDISIVATECDFMVSLPLVSSLSQLEPRAKALI</sequence>
<dbReference type="InterPro" id="IPR010559">
    <property type="entry name" value="Sig_transdc_His_kin_internal"/>
</dbReference>
<feature type="transmembrane region" description="Helical" evidence="2">
    <location>
        <begin position="76"/>
        <end position="95"/>
    </location>
</feature>
<evidence type="ECO:0000256" key="2">
    <source>
        <dbReference type="SAM" id="Phobius"/>
    </source>
</evidence>